<dbReference type="AlphaFoldDB" id="A0A7R8UFG5"/>
<dbReference type="OrthoDB" id="9518664at2759"/>
<evidence type="ECO:0000313" key="6">
    <source>
        <dbReference type="EMBL" id="CAD7079865.1"/>
    </source>
</evidence>
<dbReference type="InterPro" id="IPR000215">
    <property type="entry name" value="Serpin_fam"/>
</dbReference>
<dbReference type="GO" id="GO:0004867">
    <property type="term" value="F:serine-type endopeptidase inhibitor activity"/>
    <property type="evidence" value="ECO:0007669"/>
    <property type="project" value="UniProtKB-KW"/>
</dbReference>
<dbReference type="FunCoup" id="A0A7R8UFG5">
    <property type="interactions" value="62"/>
</dbReference>
<dbReference type="InterPro" id="IPR023796">
    <property type="entry name" value="Serpin_dom"/>
</dbReference>
<dbReference type="Gene3D" id="3.30.497.10">
    <property type="entry name" value="Antithrombin, subunit I, domain 2"/>
    <property type="match status" value="2"/>
</dbReference>
<dbReference type="SMART" id="SM00093">
    <property type="entry name" value="SERPIN"/>
    <property type="match status" value="1"/>
</dbReference>
<feature type="domain" description="Serpin" evidence="5">
    <location>
        <begin position="230"/>
        <end position="789"/>
    </location>
</feature>
<dbReference type="PANTHER" id="PTHR11461:SF342">
    <property type="entry name" value="SERINE PROTEASE INHIBITOR 28DC"/>
    <property type="match status" value="1"/>
</dbReference>
<dbReference type="SUPFAM" id="SSF56574">
    <property type="entry name" value="Serpins"/>
    <property type="match status" value="2"/>
</dbReference>
<dbReference type="EMBL" id="LR899009">
    <property type="protein sequence ID" value="CAD7079865.1"/>
    <property type="molecule type" value="Genomic_DNA"/>
</dbReference>
<proteinExistence type="inferred from homology"/>
<dbReference type="GO" id="GO:0045861">
    <property type="term" value="P:negative regulation of proteolysis"/>
    <property type="evidence" value="ECO:0007669"/>
    <property type="project" value="UniProtKB-ARBA"/>
</dbReference>
<protein>
    <recommendedName>
        <fullName evidence="5">Serpin domain-containing protein</fullName>
    </recommendedName>
</protein>
<dbReference type="FunFam" id="2.30.39.10:FF:000035">
    <property type="entry name" value="Serine protease inhibitor (serpin) 16"/>
    <property type="match status" value="1"/>
</dbReference>
<accession>A0A7R8UFG5</accession>
<evidence type="ECO:0000256" key="4">
    <source>
        <dbReference type="SAM" id="MobiDB-lite"/>
    </source>
</evidence>
<dbReference type="InParanoid" id="A0A7R8UFG5"/>
<dbReference type="InterPro" id="IPR042185">
    <property type="entry name" value="Serpin_sf_2"/>
</dbReference>
<dbReference type="GO" id="GO:0005615">
    <property type="term" value="C:extracellular space"/>
    <property type="evidence" value="ECO:0007669"/>
    <property type="project" value="InterPro"/>
</dbReference>
<comment type="similarity">
    <text evidence="3">Belongs to the serpin family.</text>
</comment>
<dbReference type="InterPro" id="IPR042178">
    <property type="entry name" value="Serpin_sf_1"/>
</dbReference>
<evidence type="ECO:0000256" key="3">
    <source>
        <dbReference type="RuleBase" id="RU000411"/>
    </source>
</evidence>
<feature type="region of interest" description="Disordered" evidence="4">
    <location>
        <begin position="627"/>
        <end position="658"/>
    </location>
</feature>
<evidence type="ECO:0000259" key="5">
    <source>
        <dbReference type="SMART" id="SM00093"/>
    </source>
</evidence>
<organism evidence="6 7">
    <name type="scientific">Hermetia illucens</name>
    <name type="common">Black soldier fly</name>
    <dbReference type="NCBI Taxonomy" id="343691"/>
    <lineage>
        <taxon>Eukaryota</taxon>
        <taxon>Metazoa</taxon>
        <taxon>Ecdysozoa</taxon>
        <taxon>Arthropoda</taxon>
        <taxon>Hexapoda</taxon>
        <taxon>Insecta</taxon>
        <taxon>Pterygota</taxon>
        <taxon>Neoptera</taxon>
        <taxon>Endopterygota</taxon>
        <taxon>Diptera</taxon>
        <taxon>Brachycera</taxon>
        <taxon>Stratiomyomorpha</taxon>
        <taxon>Stratiomyidae</taxon>
        <taxon>Hermetiinae</taxon>
        <taxon>Hermetia</taxon>
    </lineage>
</organism>
<evidence type="ECO:0000256" key="1">
    <source>
        <dbReference type="ARBA" id="ARBA00022690"/>
    </source>
</evidence>
<keyword evidence="7" id="KW-1185">Reference proteome</keyword>
<dbReference type="Gene3D" id="2.30.39.10">
    <property type="entry name" value="Alpha-1-antitrypsin, domain 1"/>
    <property type="match status" value="1"/>
</dbReference>
<dbReference type="Pfam" id="PF00079">
    <property type="entry name" value="Serpin"/>
    <property type="match status" value="2"/>
</dbReference>
<name>A0A7R8UFG5_HERIL</name>
<keyword evidence="1" id="KW-0646">Protease inhibitor</keyword>
<feature type="compositionally biased region" description="Low complexity" evidence="4">
    <location>
        <begin position="632"/>
        <end position="649"/>
    </location>
</feature>
<dbReference type="Proteomes" id="UP000594454">
    <property type="component" value="Chromosome 1"/>
</dbReference>
<keyword evidence="2" id="KW-0722">Serine protease inhibitor</keyword>
<sequence length="791" mass="90157">MQFHRKQTLDVDSKPSKRMNIDYKHLFKINEQRTYPFYYTSPPDPSLCFFLTYQVPKGPLKVNDNVTETNTLVQTWQKKSHWLIFNPPENASGIYALLYFEAQLGDMQWKNTELWLQSFQFGLSPVNLQHKERYSSRHIFKMKTKQPFAFIALLFTFFLLEASGQLSLDEMVSKIQGEHGIVFNSADSPTPPPHLTHQHYEIADPGIPTDPRYDPRISEFVSTKILQIAHNITMQYRDVPVKSSIVAPVSIAGALALLLLGASGQTFNEIMHLCGFDQSPTLLSNPYKIHEEFGLLIEDLLSDLPNQSRPRPLSPWKYMTHTRRRSFNKSNSTTPSQYHFISVANALFTQKQFSLRPDYKTAVEDIYRSELIPLDFRGNIEGSKKFINDWVNYKTHGKITEIVGPELNTETNMIIVSSLYFKALWEQSFIDGATNRKNFYPNGLNAAPITVDMMAHGGVFPFYDAKEYDCRILGFPYRGNQTTMYIILPNNSSRQRLREIQTFLTPEKIEDMISKMQLKTTIILFPKLHIQNTVDLKPVFGRMGFTSVFNPGQSDLSLISSGIVRTFSNFKKPAGSFVHPETHMDPKIPVFQPGDRFSTAAASPVRGSLENELVFSRFGSEDITDEMKEMQSDQAQPSDQDASPPSESQSDAKRRKRAVTYKVESGFHKDTPSLRYKDFVLSKRIIKQKSEKKISRGRRQVVNLSDSLRRLDSLRNSQNLVNPGLFADAIVHKIDLTVNEEGTEGGAATAVYLTRTGTDVVFRVETPFILLVRHDATKIPLFYGPVYEPSA</sequence>
<evidence type="ECO:0000256" key="2">
    <source>
        <dbReference type="ARBA" id="ARBA00022900"/>
    </source>
</evidence>
<reference evidence="6 7" key="1">
    <citation type="submission" date="2020-11" db="EMBL/GenBank/DDBJ databases">
        <authorList>
            <person name="Wallbank WR R."/>
            <person name="Pardo Diaz C."/>
            <person name="Kozak K."/>
            <person name="Martin S."/>
            <person name="Jiggins C."/>
            <person name="Moest M."/>
            <person name="Warren A I."/>
            <person name="Generalovic N T."/>
            <person name="Byers J.R.P. K."/>
            <person name="Montejo-Kovacevich G."/>
            <person name="Yen C E."/>
        </authorList>
    </citation>
    <scope>NUCLEOTIDE SEQUENCE [LARGE SCALE GENOMIC DNA]</scope>
</reference>
<gene>
    <name evidence="6" type="ORF">HERILL_LOCUS3052</name>
</gene>
<evidence type="ECO:0000313" key="7">
    <source>
        <dbReference type="Proteomes" id="UP000594454"/>
    </source>
</evidence>
<dbReference type="PANTHER" id="PTHR11461">
    <property type="entry name" value="SERINE PROTEASE INHIBITOR, SERPIN"/>
    <property type="match status" value="1"/>
</dbReference>
<dbReference type="InterPro" id="IPR036186">
    <property type="entry name" value="Serpin_sf"/>
</dbReference>